<accession>A0A2H9VML3</accession>
<evidence type="ECO:0000313" key="19">
    <source>
        <dbReference type="Proteomes" id="UP000242687"/>
    </source>
</evidence>
<keyword evidence="6" id="KW-0004">4Fe-4S</keyword>
<organism evidence="18 19">
    <name type="scientific">Mucilaginibacter auburnensis</name>
    <dbReference type="NCBI Taxonomy" id="1457233"/>
    <lineage>
        <taxon>Bacteria</taxon>
        <taxon>Pseudomonadati</taxon>
        <taxon>Bacteroidota</taxon>
        <taxon>Sphingobacteriia</taxon>
        <taxon>Sphingobacteriales</taxon>
        <taxon>Sphingobacteriaceae</taxon>
        <taxon>Mucilaginibacter</taxon>
    </lineage>
</organism>
<keyword evidence="12" id="KW-0902">Two-component regulatory system</keyword>
<reference evidence="18 19" key="1">
    <citation type="submission" date="2017-11" db="EMBL/GenBank/DDBJ databases">
        <title>Genomic Encyclopedia of Archaeal and Bacterial Type Strains, Phase II (KMG-II): From Individual Species to Whole Genera.</title>
        <authorList>
            <person name="Goeker M."/>
        </authorList>
    </citation>
    <scope>NUCLEOTIDE SEQUENCE [LARGE SCALE GENOMIC DNA]</scope>
    <source>
        <strain evidence="18 19">DSM 28175</strain>
    </source>
</reference>
<dbReference type="CDD" id="cd16917">
    <property type="entry name" value="HATPase_UhpB-NarQ-NarX-like"/>
    <property type="match status" value="1"/>
</dbReference>
<dbReference type="GO" id="GO:0051539">
    <property type="term" value="F:4 iron, 4 sulfur cluster binding"/>
    <property type="evidence" value="ECO:0007669"/>
    <property type="project" value="UniProtKB-KW"/>
</dbReference>
<evidence type="ECO:0000256" key="11">
    <source>
        <dbReference type="ARBA" id="ARBA00023004"/>
    </source>
</evidence>
<evidence type="ECO:0000313" key="18">
    <source>
        <dbReference type="EMBL" id="PJJ79555.1"/>
    </source>
</evidence>
<feature type="region of interest" description="Disordered" evidence="16">
    <location>
        <begin position="1"/>
        <end position="39"/>
    </location>
</feature>
<dbReference type="InterPro" id="IPR005467">
    <property type="entry name" value="His_kinase_dom"/>
</dbReference>
<sequence length="399" mass="44946">MNTNPDLKHHPTSNNIQQPSDYNEESVDFDKTPNEPNKRKRLEQEVLERTAELKDSRSLLQATLDSSPEMIQVFKAVRNNQGLIVDFIWVLNNASAEAVYGDVIGKSLLENNPGVIQEGIVERFITVIDTGIPLQYEQRYVHEQFNGWFYQSVVKLDDGVATSTLDITHRKETEERLRALEAGQQQEIFKVTLATQEEERKRVSESLHNGLGQLLYGIMISLSNLSYDAAIADPEVYKKHKQYTDKLLAQAIHESRRISHELMPSVLEDFGLSAAIEDVCKQFSNSVQINCSINIGNNKFDRYLELAIFRITQELMTNIIKHSKATTALLNIKKQGNRINILVRDNGVGINNADESQQRGIGLASIRNKVSLLHGVINIQSKPGNGTSISIDIPTTDQH</sequence>
<evidence type="ECO:0000256" key="2">
    <source>
        <dbReference type="ARBA" id="ARBA00001966"/>
    </source>
</evidence>
<keyword evidence="7" id="KW-0963">Cytoplasm</keyword>
<evidence type="ECO:0000256" key="9">
    <source>
        <dbReference type="ARBA" id="ARBA00022723"/>
    </source>
</evidence>
<dbReference type="Pfam" id="PF02518">
    <property type="entry name" value="HATPase_c"/>
    <property type="match status" value="1"/>
</dbReference>
<dbReference type="GO" id="GO:0016020">
    <property type="term" value="C:membrane"/>
    <property type="evidence" value="ECO:0007669"/>
    <property type="project" value="InterPro"/>
</dbReference>
<dbReference type="SUPFAM" id="SSF55785">
    <property type="entry name" value="PYP-like sensor domain (PAS domain)"/>
    <property type="match status" value="1"/>
</dbReference>
<keyword evidence="11" id="KW-0408">Iron</keyword>
<feature type="compositionally biased region" description="Polar residues" evidence="16">
    <location>
        <begin position="12"/>
        <end position="21"/>
    </location>
</feature>
<dbReference type="InterPro" id="IPR003594">
    <property type="entry name" value="HATPase_dom"/>
</dbReference>
<dbReference type="GO" id="GO:0005737">
    <property type="term" value="C:cytoplasm"/>
    <property type="evidence" value="ECO:0007669"/>
    <property type="project" value="UniProtKB-SubCell"/>
</dbReference>
<feature type="domain" description="Histidine kinase" evidence="17">
    <location>
        <begin position="308"/>
        <end position="397"/>
    </location>
</feature>
<dbReference type="InterPro" id="IPR004358">
    <property type="entry name" value="Sig_transdc_His_kin-like_C"/>
</dbReference>
<dbReference type="Pfam" id="PF07730">
    <property type="entry name" value="HisKA_3"/>
    <property type="match status" value="1"/>
</dbReference>
<dbReference type="EC" id="2.7.13.3" evidence="4"/>
<dbReference type="AlphaFoldDB" id="A0A2H9VML3"/>
<dbReference type="InterPro" id="IPR036890">
    <property type="entry name" value="HATPase_C_sf"/>
</dbReference>
<dbReference type="GO" id="GO:0000155">
    <property type="term" value="F:phosphorelay sensor kinase activity"/>
    <property type="evidence" value="ECO:0007669"/>
    <property type="project" value="InterPro"/>
</dbReference>
<proteinExistence type="predicted"/>
<dbReference type="GO" id="GO:0046872">
    <property type="term" value="F:metal ion binding"/>
    <property type="evidence" value="ECO:0007669"/>
    <property type="project" value="UniProtKB-KW"/>
</dbReference>
<dbReference type="RefSeq" id="WP_100341885.1">
    <property type="nucleotide sequence ID" value="NZ_PGFJ01000002.1"/>
</dbReference>
<keyword evidence="19" id="KW-1185">Reference proteome</keyword>
<feature type="compositionally biased region" description="Basic and acidic residues" evidence="16">
    <location>
        <begin position="28"/>
        <end position="39"/>
    </location>
</feature>
<comment type="subcellular location">
    <subcellularLocation>
        <location evidence="3">Cytoplasm</location>
    </subcellularLocation>
</comment>
<dbReference type="SUPFAM" id="SSF55874">
    <property type="entry name" value="ATPase domain of HSP90 chaperone/DNA topoisomerase II/histidine kinase"/>
    <property type="match status" value="1"/>
</dbReference>
<evidence type="ECO:0000256" key="5">
    <source>
        <dbReference type="ARBA" id="ARBA00017322"/>
    </source>
</evidence>
<dbReference type="PANTHER" id="PTHR24421">
    <property type="entry name" value="NITRATE/NITRITE SENSOR PROTEIN NARX-RELATED"/>
    <property type="match status" value="1"/>
</dbReference>
<evidence type="ECO:0000256" key="12">
    <source>
        <dbReference type="ARBA" id="ARBA00023012"/>
    </source>
</evidence>
<dbReference type="Gene3D" id="3.30.450.20">
    <property type="entry name" value="PAS domain"/>
    <property type="match status" value="1"/>
</dbReference>
<keyword evidence="8" id="KW-0808">Transferase</keyword>
<evidence type="ECO:0000256" key="13">
    <source>
        <dbReference type="ARBA" id="ARBA00023014"/>
    </source>
</evidence>
<keyword evidence="10 18" id="KW-0418">Kinase</keyword>
<evidence type="ECO:0000256" key="8">
    <source>
        <dbReference type="ARBA" id="ARBA00022679"/>
    </source>
</evidence>
<comment type="cofactor">
    <cofactor evidence="2">
        <name>[4Fe-4S] cluster</name>
        <dbReference type="ChEBI" id="CHEBI:49883"/>
    </cofactor>
</comment>
<dbReference type="Proteomes" id="UP000242687">
    <property type="component" value="Unassembled WGS sequence"/>
</dbReference>
<evidence type="ECO:0000256" key="4">
    <source>
        <dbReference type="ARBA" id="ARBA00012438"/>
    </source>
</evidence>
<dbReference type="PROSITE" id="PS50109">
    <property type="entry name" value="HIS_KIN"/>
    <property type="match status" value="1"/>
</dbReference>
<evidence type="ECO:0000256" key="10">
    <source>
        <dbReference type="ARBA" id="ARBA00022777"/>
    </source>
</evidence>
<dbReference type="InterPro" id="IPR035965">
    <property type="entry name" value="PAS-like_dom_sf"/>
</dbReference>
<name>A0A2H9VML3_9SPHI</name>
<dbReference type="SMART" id="SM00387">
    <property type="entry name" value="HATPase_c"/>
    <property type="match status" value="1"/>
</dbReference>
<evidence type="ECO:0000256" key="16">
    <source>
        <dbReference type="SAM" id="MobiDB-lite"/>
    </source>
</evidence>
<comment type="catalytic activity">
    <reaction evidence="1">
        <text>ATP + protein L-histidine = ADP + protein N-phospho-L-histidine.</text>
        <dbReference type="EC" id="2.7.13.3"/>
    </reaction>
</comment>
<evidence type="ECO:0000256" key="14">
    <source>
        <dbReference type="ARBA" id="ARBA00024827"/>
    </source>
</evidence>
<evidence type="ECO:0000256" key="6">
    <source>
        <dbReference type="ARBA" id="ARBA00022485"/>
    </source>
</evidence>
<dbReference type="Gene3D" id="1.20.5.1930">
    <property type="match status" value="1"/>
</dbReference>
<keyword evidence="13" id="KW-0411">Iron-sulfur</keyword>
<comment type="caution">
    <text evidence="18">The sequence shown here is derived from an EMBL/GenBank/DDBJ whole genome shotgun (WGS) entry which is preliminary data.</text>
</comment>
<dbReference type="Gene3D" id="3.30.565.10">
    <property type="entry name" value="Histidine kinase-like ATPase, C-terminal domain"/>
    <property type="match status" value="1"/>
</dbReference>
<dbReference type="GO" id="GO:0046983">
    <property type="term" value="F:protein dimerization activity"/>
    <property type="evidence" value="ECO:0007669"/>
    <property type="project" value="InterPro"/>
</dbReference>
<dbReference type="InterPro" id="IPR011712">
    <property type="entry name" value="Sig_transdc_His_kin_sub3_dim/P"/>
</dbReference>
<dbReference type="InterPro" id="IPR050482">
    <property type="entry name" value="Sensor_HK_TwoCompSys"/>
</dbReference>
<evidence type="ECO:0000256" key="1">
    <source>
        <dbReference type="ARBA" id="ARBA00000085"/>
    </source>
</evidence>
<evidence type="ECO:0000256" key="15">
    <source>
        <dbReference type="ARBA" id="ARBA00030800"/>
    </source>
</evidence>
<dbReference type="PRINTS" id="PR00344">
    <property type="entry name" value="BCTRLSENSOR"/>
</dbReference>
<protein>
    <recommendedName>
        <fullName evidence="5">Oxygen sensor histidine kinase NreB</fullName>
        <ecNumber evidence="4">2.7.13.3</ecNumber>
    </recommendedName>
    <alternativeName>
        <fullName evidence="15">Nitrogen regulation protein B</fullName>
    </alternativeName>
</protein>
<keyword evidence="9" id="KW-0479">Metal-binding</keyword>
<comment type="function">
    <text evidence="14">Member of the two-component regulatory system NreB/NreC involved in the control of dissimilatory nitrate/nitrite reduction in response to oxygen. NreB functions as a direct oxygen sensor histidine kinase which is autophosphorylated, in the absence of oxygen, probably at the conserved histidine residue, and transfers its phosphate group probably to a conserved aspartate residue of NreC. NreB/NreC activates the expression of the nitrate (narGHJI) and nitrite (nir) reductase operons, as well as the putative nitrate transporter gene narT.</text>
</comment>
<dbReference type="EMBL" id="PGFJ01000002">
    <property type="protein sequence ID" value="PJJ79555.1"/>
    <property type="molecule type" value="Genomic_DNA"/>
</dbReference>
<evidence type="ECO:0000259" key="17">
    <source>
        <dbReference type="PROSITE" id="PS50109"/>
    </source>
</evidence>
<dbReference type="PANTHER" id="PTHR24421:SF59">
    <property type="entry name" value="OXYGEN SENSOR HISTIDINE KINASE NREB"/>
    <property type="match status" value="1"/>
</dbReference>
<evidence type="ECO:0000256" key="7">
    <source>
        <dbReference type="ARBA" id="ARBA00022490"/>
    </source>
</evidence>
<gene>
    <name evidence="18" type="ORF">CLV57_2689</name>
</gene>
<dbReference type="OrthoDB" id="5401121at2"/>
<evidence type="ECO:0000256" key="3">
    <source>
        <dbReference type="ARBA" id="ARBA00004496"/>
    </source>
</evidence>